<dbReference type="PANTHER" id="PTHR42759:SF1">
    <property type="entry name" value="MAGNESIUM-CHELATASE SUBUNIT CHLD"/>
    <property type="match status" value="1"/>
</dbReference>
<dbReference type="InterPro" id="IPR027417">
    <property type="entry name" value="P-loop_NTPase"/>
</dbReference>
<organism evidence="3 4">
    <name type="scientific">Xenorhabdus szentirmaii DSM 16338</name>
    <dbReference type="NCBI Taxonomy" id="1427518"/>
    <lineage>
        <taxon>Bacteria</taxon>
        <taxon>Pseudomonadati</taxon>
        <taxon>Pseudomonadota</taxon>
        <taxon>Gammaproteobacteria</taxon>
        <taxon>Enterobacterales</taxon>
        <taxon>Morganellaceae</taxon>
        <taxon>Xenorhabdus</taxon>
    </lineage>
</organism>
<dbReference type="InterPro" id="IPR011704">
    <property type="entry name" value="ATPase_dyneun-rel_AAA"/>
</dbReference>
<dbReference type="STRING" id="1427518.XSR1_100110"/>
<name>W1IRG1_9GAMM</name>
<evidence type="ECO:0000313" key="4">
    <source>
        <dbReference type="Proteomes" id="UP000019202"/>
    </source>
</evidence>
<dbReference type="Pfam" id="PF07728">
    <property type="entry name" value="AAA_5"/>
    <property type="match status" value="1"/>
</dbReference>
<evidence type="ECO:0000259" key="2">
    <source>
        <dbReference type="Pfam" id="PF07728"/>
    </source>
</evidence>
<evidence type="ECO:0000256" key="1">
    <source>
        <dbReference type="SAM" id="MobiDB-lite"/>
    </source>
</evidence>
<dbReference type="Proteomes" id="UP000019202">
    <property type="component" value="Unassembled WGS sequence"/>
</dbReference>
<evidence type="ECO:0000313" key="3">
    <source>
        <dbReference type="EMBL" id="CDL81067.1"/>
    </source>
</evidence>
<gene>
    <name evidence="3" type="ORF">XSR1_100110</name>
</gene>
<dbReference type="EMBL" id="CBXF010000002">
    <property type="protein sequence ID" value="CDL81067.1"/>
    <property type="molecule type" value="Genomic_DNA"/>
</dbReference>
<dbReference type="InterPro" id="IPR050764">
    <property type="entry name" value="CbbQ/NirQ/NorQ/GpvN"/>
</dbReference>
<dbReference type="RefSeq" id="WP_051462271.1">
    <property type="nucleotide sequence ID" value="NZ_CAWLWS010000002.1"/>
</dbReference>
<sequence>MSKVSESSAVDAPKITPIHCALCGAPELLMKTHFMPKPEDGSLKCLEHPKYKNGEPMNPDDALAEYKRLYPYKETVSTSALRAAESKMKAKESTAHSKVGMATTATETSGTGSLDATVTHTHGHAGITEYTTEKAALHEVLGLPAGHLMNALGKPIITDIFINRPFPEFVPEVNKAYVFNDVELIKDILMMFTTGMPGYLWGHAGTGKSSLPTQIAARLGRPVIRSQHTASTEESHITGQILAKDGRTYFEPGLLTLAMKHGFIYLADEYDFAYPQILSLYQPVLEGEPLILKEATPEWRRTVRHKHFAFLATGNTNGSGDETGLYQGTNQQNAANYSRFALVSKVEYMPEAQEIAILVANGIPEQLAKKLVNFAKRCREAYEAHEIAQPIGPRELLNAGTIGVMRNDPILGLKKAYVNKLPSASAVAALEFAQRLFGKAA</sequence>
<comment type="caution">
    <text evidence="3">The sequence shown here is derived from an EMBL/GenBank/DDBJ whole genome shotgun (WGS) entry which is preliminary data.</text>
</comment>
<dbReference type="PANTHER" id="PTHR42759">
    <property type="entry name" value="MOXR FAMILY PROTEIN"/>
    <property type="match status" value="1"/>
</dbReference>
<keyword evidence="4" id="KW-1185">Reference proteome</keyword>
<dbReference type="AlphaFoldDB" id="W1IRG1"/>
<feature type="compositionally biased region" description="Low complexity" evidence="1">
    <location>
        <begin position="102"/>
        <end position="113"/>
    </location>
</feature>
<feature type="domain" description="ATPase dynein-related AAA" evidence="2">
    <location>
        <begin position="200"/>
        <end position="323"/>
    </location>
</feature>
<proteinExistence type="predicted"/>
<dbReference type="Gene3D" id="3.40.50.300">
    <property type="entry name" value="P-loop containing nucleotide triphosphate hydrolases"/>
    <property type="match status" value="1"/>
</dbReference>
<dbReference type="GO" id="GO:0005524">
    <property type="term" value="F:ATP binding"/>
    <property type="evidence" value="ECO:0007669"/>
    <property type="project" value="InterPro"/>
</dbReference>
<feature type="region of interest" description="Disordered" evidence="1">
    <location>
        <begin position="91"/>
        <end position="114"/>
    </location>
</feature>
<dbReference type="GO" id="GO:0016887">
    <property type="term" value="F:ATP hydrolysis activity"/>
    <property type="evidence" value="ECO:0007669"/>
    <property type="project" value="InterPro"/>
</dbReference>
<reference evidence="3" key="1">
    <citation type="submission" date="2013-11" db="EMBL/GenBank/DDBJ databases">
        <title>Draft genome sequence and annotation of the entomopathogenic bacteria, Xenorhabdus cabanillasi strain JM26 and Xenorhabdus szentirmai strain DSM 16338.</title>
        <authorList>
            <person name="Gualtieri M."/>
            <person name="Ogier J.C."/>
            <person name="Pages S."/>
            <person name="Givaudan A."/>
            <person name="Gaudriault S."/>
        </authorList>
    </citation>
    <scope>NUCLEOTIDE SEQUENCE [LARGE SCALE GENOMIC DNA]</scope>
    <source>
        <strain evidence="3">DSM 16338</strain>
    </source>
</reference>
<accession>W1IRG1</accession>
<dbReference type="SUPFAM" id="SSF52540">
    <property type="entry name" value="P-loop containing nucleoside triphosphate hydrolases"/>
    <property type="match status" value="1"/>
</dbReference>
<protein>
    <submittedName>
        <fullName evidence="3">Porphyrin biosynthetic protein</fullName>
    </submittedName>
</protein>